<dbReference type="InterPro" id="IPR031127">
    <property type="entry name" value="E3_UB_ligase_RBR"/>
</dbReference>
<feature type="compositionally biased region" description="Basic and acidic residues" evidence="17">
    <location>
        <begin position="639"/>
        <end position="657"/>
    </location>
</feature>
<keyword evidence="9 16" id="KW-0863">Zinc-finger</keyword>
<keyword evidence="7" id="KW-0479">Metal-binding</keyword>
<dbReference type="InterPro" id="IPR013083">
    <property type="entry name" value="Znf_RING/FYVE/PHD"/>
</dbReference>
<dbReference type="Pfam" id="PF22605">
    <property type="entry name" value="IBR_2"/>
    <property type="match status" value="1"/>
</dbReference>
<dbReference type="FunFam" id="3.30.40.10:FF:000051">
    <property type="entry name" value="RBR-type E3 ubiquitin transferase"/>
    <property type="match status" value="1"/>
</dbReference>
<reference evidence="21" key="1">
    <citation type="submission" date="2017-01" db="EMBL/GenBank/DDBJ databases">
        <title>Comparative genomics of anhydrobiosis in the tardigrade Hypsibius dujardini.</title>
        <authorList>
            <person name="Yoshida Y."/>
            <person name="Koutsovoulos G."/>
            <person name="Laetsch D."/>
            <person name="Stevens L."/>
            <person name="Kumar S."/>
            <person name="Horikawa D."/>
            <person name="Ishino K."/>
            <person name="Komine S."/>
            <person name="Tomita M."/>
            <person name="Blaxter M."/>
            <person name="Arakawa K."/>
        </authorList>
    </citation>
    <scope>NUCLEOTIDE SEQUENCE [LARGE SCALE GENOMIC DNA]</scope>
    <source>
        <strain evidence="21">Z151</strain>
    </source>
</reference>
<evidence type="ECO:0000259" key="18">
    <source>
        <dbReference type="PROSITE" id="PS50089"/>
    </source>
</evidence>
<dbReference type="GO" id="GO:0008270">
    <property type="term" value="F:zinc ion binding"/>
    <property type="evidence" value="ECO:0007669"/>
    <property type="project" value="UniProtKB-KW"/>
</dbReference>
<dbReference type="PANTHER" id="PTHR11685">
    <property type="entry name" value="RBR FAMILY RING FINGER AND IBR DOMAIN-CONTAINING"/>
    <property type="match status" value="1"/>
</dbReference>
<comment type="subcellular location">
    <subcellularLocation>
        <location evidence="2">Membrane</location>
        <topology evidence="2">Single-pass membrane protein</topology>
    </subcellularLocation>
</comment>
<evidence type="ECO:0000313" key="21">
    <source>
        <dbReference type="Proteomes" id="UP000192578"/>
    </source>
</evidence>
<evidence type="ECO:0000259" key="19">
    <source>
        <dbReference type="PROSITE" id="PS51873"/>
    </source>
</evidence>
<dbReference type="GO" id="GO:0016567">
    <property type="term" value="P:protein ubiquitination"/>
    <property type="evidence" value="ECO:0007669"/>
    <property type="project" value="InterPro"/>
</dbReference>
<dbReference type="SMART" id="SM00184">
    <property type="entry name" value="RING"/>
    <property type="match status" value="2"/>
</dbReference>
<dbReference type="PROSITE" id="PS00518">
    <property type="entry name" value="ZF_RING_1"/>
    <property type="match status" value="1"/>
</dbReference>
<comment type="similarity">
    <text evidence="14">Belongs to the RBR family. RNF144 subfamily.</text>
</comment>
<dbReference type="AlphaFoldDB" id="A0A1W0WSF4"/>
<feature type="domain" description="RING-type" evidence="18">
    <location>
        <begin position="290"/>
        <end position="335"/>
    </location>
</feature>
<evidence type="ECO:0000256" key="17">
    <source>
        <dbReference type="SAM" id="MobiDB-lite"/>
    </source>
</evidence>
<evidence type="ECO:0000256" key="14">
    <source>
        <dbReference type="ARBA" id="ARBA00038342"/>
    </source>
</evidence>
<keyword evidence="11" id="KW-0862">Zinc</keyword>
<organism evidence="20 21">
    <name type="scientific">Hypsibius exemplaris</name>
    <name type="common">Freshwater tardigrade</name>
    <dbReference type="NCBI Taxonomy" id="2072580"/>
    <lineage>
        <taxon>Eukaryota</taxon>
        <taxon>Metazoa</taxon>
        <taxon>Ecdysozoa</taxon>
        <taxon>Tardigrada</taxon>
        <taxon>Eutardigrada</taxon>
        <taxon>Parachela</taxon>
        <taxon>Hypsibioidea</taxon>
        <taxon>Hypsibiidae</taxon>
        <taxon>Hypsibius</taxon>
    </lineage>
</organism>
<dbReference type="GO" id="GO:0005737">
    <property type="term" value="C:cytoplasm"/>
    <property type="evidence" value="ECO:0007669"/>
    <property type="project" value="UniProtKB-ARBA"/>
</dbReference>
<dbReference type="EMBL" id="MTYJ01000052">
    <property type="protein sequence ID" value="OQV18132.1"/>
    <property type="molecule type" value="Genomic_DNA"/>
</dbReference>
<sequence length="813" mass="89715">MEHDECIVLSSGEESDDDVVVVGTAIDWGTPESWGLPGTSRVSRKRSIATAEISAAADDDDDDDAAIIVDCPSTSSCLSDVAMVLSQRDAKKRAEDIEALKQQFGNDDSGWGAKVMVTKFADEDVVSGVAISVMPLLNGRADDPTDSFTVVLLSGGGASIQEVHGGYRHFPPIRVRVELSATENSAKFYVNCSWLVKDHMKRLTAKLEYKYRKHRSLKPVFDWLIAGSIKFLDVLHHRRIFYVTPDVEQKKRYHITFHNPSEVHKLYRDVQAKLASHEGTALAAEKAFDCAVCFDHKPSMAAIMFPECKHFFCRACVSEDLSIKVREGQLKDLTCLESGCKIHADMEMIKTLVDGGTFQRYCDLTTDQFVDDSKMIIRCPKKECNAPMELIPNAQRELSCLTCGHHFCGTCRAAPHPGVPCLSDDEKKQIREEWKAADENGKKALEKRVGANNVKFALEDAESEEWITKNAKPCPSCATPIEKSDGCNKMVCTSKGCRTYFCWLCGKKLPQADPYKHFSEPGGACTGLLHQAHQGAPAGVPGVAEFNMLAALAGHHQPLNLAVHPPFMPPFVAPRHVPVRPARRAPVVVAEERVRNLEAQQQRDRERAEQQNARRQAQTAQKLEQARERARIARIREEARNERANRRGDIASPDLERPRRRARVAAPYPNADFAAAPLPQVTQADVQAALAFAHPPPAPTPAPLPQPMMVFQPAFPAPFPAYDYDPFAAYHAPGNHNFHNFAPMPTFGTYVQAPAMPQQPASLDDLLRAASRGTPTASAAAHLDPRLQYRNPAGPNFNADDIGGLDDLDLDLA</sequence>
<comment type="catalytic activity">
    <reaction evidence="1">
        <text>[E2 ubiquitin-conjugating enzyme]-S-ubiquitinyl-L-cysteine + [acceptor protein]-L-lysine = [E2 ubiquitin-conjugating enzyme]-L-cysteine + [acceptor protein]-N(6)-ubiquitinyl-L-lysine.</text>
        <dbReference type="EC" id="2.3.2.31"/>
    </reaction>
</comment>
<dbReference type="CDD" id="cd20335">
    <property type="entry name" value="BRcat_RBR"/>
    <property type="match status" value="1"/>
</dbReference>
<evidence type="ECO:0000313" key="20">
    <source>
        <dbReference type="EMBL" id="OQV18132.1"/>
    </source>
</evidence>
<dbReference type="InterPro" id="IPR002867">
    <property type="entry name" value="IBR_dom"/>
</dbReference>
<name>A0A1W0WSF4_HYPEX</name>
<evidence type="ECO:0000256" key="9">
    <source>
        <dbReference type="ARBA" id="ARBA00022771"/>
    </source>
</evidence>
<keyword evidence="21" id="KW-1185">Reference proteome</keyword>
<dbReference type="SUPFAM" id="SSF57850">
    <property type="entry name" value="RING/U-box"/>
    <property type="match status" value="3"/>
</dbReference>
<feature type="domain" description="RING-type" evidence="19">
    <location>
        <begin position="286"/>
        <end position="529"/>
    </location>
</feature>
<evidence type="ECO:0000256" key="15">
    <source>
        <dbReference type="ARBA" id="ARBA00044508"/>
    </source>
</evidence>
<keyword evidence="5" id="KW-0808">Transferase</keyword>
<keyword evidence="13" id="KW-0472">Membrane</keyword>
<dbReference type="InterPro" id="IPR001841">
    <property type="entry name" value="Znf_RING"/>
</dbReference>
<evidence type="ECO:0000256" key="8">
    <source>
        <dbReference type="ARBA" id="ARBA00022737"/>
    </source>
</evidence>
<comment type="caution">
    <text evidence="20">The sequence shown here is derived from an EMBL/GenBank/DDBJ whole genome shotgun (WGS) entry which is preliminary data.</text>
</comment>
<comment type="similarity">
    <text evidence="15">Belongs to the RBR family. RNF14 subfamily.</text>
</comment>
<dbReference type="GO" id="GO:0031090">
    <property type="term" value="C:organelle membrane"/>
    <property type="evidence" value="ECO:0007669"/>
    <property type="project" value="UniProtKB-ARBA"/>
</dbReference>
<dbReference type="OrthoDB" id="1431934at2759"/>
<dbReference type="InterPro" id="IPR017907">
    <property type="entry name" value="Znf_RING_CS"/>
</dbReference>
<evidence type="ECO:0000256" key="5">
    <source>
        <dbReference type="ARBA" id="ARBA00022679"/>
    </source>
</evidence>
<dbReference type="InterPro" id="IPR054694">
    <property type="entry name" value="Parkin-like_IBR"/>
</dbReference>
<feature type="region of interest" description="Disordered" evidence="17">
    <location>
        <begin position="598"/>
        <end position="627"/>
    </location>
</feature>
<accession>A0A1W0WSF4</accession>
<evidence type="ECO:0000256" key="6">
    <source>
        <dbReference type="ARBA" id="ARBA00022692"/>
    </source>
</evidence>
<keyword evidence="10" id="KW-0833">Ubl conjugation pathway</keyword>
<dbReference type="SMART" id="SM00647">
    <property type="entry name" value="IBR"/>
    <property type="match status" value="2"/>
</dbReference>
<evidence type="ECO:0000256" key="11">
    <source>
        <dbReference type="ARBA" id="ARBA00022833"/>
    </source>
</evidence>
<dbReference type="GO" id="GO:0061630">
    <property type="term" value="F:ubiquitin protein ligase activity"/>
    <property type="evidence" value="ECO:0007669"/>
    <property type="project" value="UniProtKB-EC"/>
</dbReference>
<evidence type="ECO:0000256" key="10">
    <source>
        <dbReference type="ARBA" id="ARBA00022786"/>
    </source>
</evidence>
<feature type="region of interest" description="Disordered" evidence="17">
    <location>
        <begin position="639"/>
        <end position="658"/>
    </location>
</feature>
<feature type="compositionally biased region" description="Low complexity" evidence="17">
    <location>
        <begin position="610"/>
        <end position="621"/>
    </location>
</feature>
<dbReference type="Gene3D" id="1.20.120.1750">
    <property type="match status" value="1"/>
</dbReference>
<evidence type="ECO:0000256" key="7">
    <source>
        <dbReference type="ARBA" id="ARBA00022723"/>
    </source>
</evidence>
<feature type="compositionally biased region" description="Basic and acidic residues" evidence="17">
    <location>
        <begin position="598"/>
        <end position="609"/>
    </location>
</feature>
<keyword evidence="6" id="KW-0812">Transmembrane</keyword>
<evidence type="ECO:0000256" key="3">
    <source>
        <dbReference type="ARBA" id="ARBA00004906"/>
    </source>
</evidence>
<evidence type="ECO:0000256" key="4">
    <source>
        <dbReference type="ARBA" id="ARBA00012251"/>
    </source>
</evidence>
<comment type="pathway">
    <text evidence="3">Protein modification; protein ubiquitination.</text>
</comment>
<dbReference type="InterPro" id="IPR044066">
    <property type="entry name" value="TRIAD_supradom"/>
</dbReference>
<dbReference type="EC" id="2.3.2.31" evidence="4"/>
<dbReference type="Proteomes" id="UP000192578">
    <property type="component" value="Unassembled WGS sequence"/>
</dbReference>
<evidence type="ECO:0000256" key="12">
    <source>
        <dbReference type="ARBA" id="ARBA00022989"/>
    </source>
</evidence>
<evidence type="ECO:0000256" key="2">
    <source>
        <dbReference type="ARBA" id="ARBA00004167"/>
    </source>
</evidence>
<proteinExistence type="inferred from homology"/>
<protein>
    <recommendedName>
        <fullName evidence="4">RBR-type E3 ubiquitin transferase</fullName>
        <ecNumber evidence="4">2.3.2.31</ecNumber>
    </recommendedName>
</protein>
<dbReference type="CDD" id="cd20354">
    <property type="entry name" value="Rcat_RBR_RNF14"/>
    <property type="match status" value="1"/>
</dbReference>
<feature type="region of interest" description="Disordered" evidence="17">
    <location>
        <begin position="772"/>
        <end position="801"/>
    </location>
</feature>
<dbReference type="InterPro" id="IPR047548">
    <property type="entry name" value="Rcat_RBR_RNF14"/>
</dbReference>
<evidence type="ECO:0000256" key="1">
    <source>
        <dbReference type="ARBA" id="ARBA00001798"/>
    </source>
</evidence>
<keyword evidence="8" id="KW-0677">Repeat</keyword>
<dbReference type="PROSITE" id="PS51873">
    <property type="entry name" value="TRIAD"/>
    <property type="match status" value="1"/>
</dbReference>
<dbReference type="Gene3D" id="3.30.40.10">
    <property type="entry name" value="Zinc/RING finger domain, C3HC4 (zinc finger)"/>
    <property type="match status" value="1"/>
</dbReference>
<evidence type="ECO:0000256" key="16">
    <source>
        <dbReference type="PROSITE-ProRule" id="PRU00175"/>
    </source>
</evidence>
<evidence type="ECO:0000256" key="13">
    <source>
        <dbReference type="ARBA" id="ARBA00023136"/>
    </source>
</evidence>
<keyword evidence="12" id="KW-1133">Transmembrane helix</keyword>
<gene>
    <name evidence="20" type="ORF">BV898_07718</name>
</gene>
<dbReference type="PROSITE" id="PS50089">
    <property type="entry name" value="ZF_RING_2"/>
    <property type="match status" value="1"/>
</dbReference>
<dbReference type="Pfam" id="PF01485">
    <property type="entry name" value="IBR"/>
    <property type="match status" value="1"/>
</dbReference>